<proteinExistence type="predicted"/>
<comment type="caution">
    <text evidence="2">The sequence shown here is derived from an EMBL/GenBank/DDBJ whole genome shotgun (WGS) entry which is preliminary data.</text>
</comment>
<dbReference type="EMBL" id="JAKOAV010000045">
    <property type="protein sequence ID" value="MDF9409833.1"/>
    <property type="molecule type" value="Genomic_DNA"/>
</dbReference>
<dbReference type="InterPro" id="IPR025668">
    <property type="entry name" value="Tnp_DDE_dom"/>
</dbReference>
<evidence type="ECO:0000259" key="1">
    <source>
        <dbReference type="Pfam" id="PF13751"/>
    </source>
</evidence>
<protein>
    <submittedName>
        <fullName evidence="2">Transposase</fullName>
    </submittedName>
</protein>
<dbReference type="Pfam" id="PF13751">
    <property type="entry name" value="DDE_Tnp_1_6"/>
    <property type="match status" value="1"/>
</dbReference>
<dbReference type="AlphaFoldDB" id="A0A9X4H778"/>
<organism evidence="2 3">
    <name type="scientific">Pelotomaculum isophthalicicum JI</name>
    <dbReference type="NCBI Taxonomy" id="947010"/>
    <lineage>
        <taxon>Bacteria</taxon>
        <taxon>Bacillati</taxon>
        <taxon>Bacillota</taxon>
        <taxon>Clostridia</taxon>
        <taxon>Eubacteriales</taxon>
        <taxon>Desulfotomaculaceae</taxon>
        <taxon>Pelotomaculum</taxon>
    </lineage>
</organism>
<evidence type="ECO:0000313" key="2">
    <source>
        <dbReference type="EMBL" id="MDF9409833.1"/>
    </source>
</evidence>
<name>A0A9X4H778_9FIRM</name>
<gene>
    <name evidence="2" type="ORF">L7E55_16005</name>
</gene>
<keyword evidence="3" id="KW-1185">Reference proteome</keyword>
<feature type="domain" description="Transposase DDE" evidence="1">
    <location>
        <begin position="44"/>
        <end position="154"/>
    </location>
</feature>
<sequence length="174" mass="19785">MDAGYDAAFIYSQALDQDGQAIIKLNHRGHQKILQGFTDDGTPYCPAGHSMAYYGTDYKKLINKFRCPRKCGQDVTCQNECCCESSYGYIKRISIKDNPRLFCSPHRGSRTRNELYGKRSSIERLFSVLKGHLNMDRLTKRGIEKAFTDVTICLITFLAGTIIQIRKQKEQKAA</sequence>
<evidence type="ECO:0000313" key="3">
    <source>
        <dbReference type="Proteomes" id="UP001154312"/>
    </source>
</evidence>
<dbReference type="Proteomes" id="UP001154312">
    <property type="component" value="Unassembled WGS sequence"/>
</dbReference>
<accession>A0A9X4H778</accession>
<reference evidence="2" key="1">
    <citation type="submission" date="2022-02" db="EMBL/GenBank/DDBJ databases">
        <authorList>
            <person name="Leng L."/>
        </authorList>
    </citation>
    <scope>NUCLEOTIDE SEQUENCE</scope>
    <source>
        <strain evidence="2">JI</strain>
    </source>
</reference>